<dbReference type="Pfam" id="PF00589">
    <property type="entry name" value="Phage_integrase"/>
    <property type="match status" value="1"/>
</dbReference>
<dbReference type="PROSITE" id="PS51900">
    <property type="entry name" value="CB"/>
    <property type="match status" value="1"/>
</dbReference>
<dbReference type="GO" id="GO:0015074">
    <property type="term" value="P:DNA integration"/>
    <property type="evidence" value="ECO:0007669"/>
    <property type="project" value="UniProtKB-KW"/>
</dbReference>
<dbReference type="PROSITE" id="PS51898">
    <property type="entry name" value="TYR_RECOMBINASE"/>
    <property type="match status" value="1"/>
</dbReference>
<keyword evidence="9" id="KW-1185">Reference proteome</keyword>
<dbReference type="Gene3D" id="1.10.443.10">
    <property type="entry name" value="Intergrase catalytic core"/>
    <property type="match status" value="1"/>
</dbReference>
<dbReference type="EMBL" id="JABBMT010000043">
    <property type="protein sequence ID" value="NMM42559.1"/>
    <property type="molecule type" value="Genomic_DNA"/>
</dbReference>
<evidence type="ECO:0000256" key="5">
    <source>
        <dbReference type="PROSITE-ProRule" id="PRU01248"/>
    </source>
</evidence>
<sequence>MDKPTTKLFWPCVEYYLELCLAKGQSSDTVRNKRGGLKKFIIWCQEHNISTIDHVNLDLMDDYAAYLNSYRKKLDNEPLGPAQKRNLLTYVKTFVKYMHRKGLLSKNTLADIELPSKGQQIPKALYSVEEIEVILEQPLLFGVKGLRDRTILETFFATGIRRGELVKLNVDDIDFTGKMVRVHGKGKKERLVPISQRGCEWLAFYIGKIRPRFAFISSGKALFLANNGKRYVPGKLSDMASQYVKLAGFDRTGACHLFRHNTATTMLDNGADLRHIQEMLGHASILTTQLYTHVSRKKLSEVYEATHPSAEGGSGLF</sequence>
<reference evidence="8" key="1">
    <citation type="submission" date="2020-04" db="EMBL/GenBank/DDBJ databases">
        <title>Genome Sequencing for Pseudoaltermonas arctica.</title>
        <authorList>
            <person name="Elkins N.S."/>
        </authorList>
    </citation>
    <scope>NUCLEOTIDE SEQUENCE [LARGE SCALE GENOMIC DNA]</scope>
    <source>
        <strain evidence="8">NEC-BIFX-2020_0012</strain>
    </source>
</reference>
<feature type="domain" description="Core-binding (CB)" evidence="7">
    <location>
        <begin position="7"/>
        <end position="99"/>
    </location>
</feature>
<organism evidence="8 9">
    <name type="scientific">Pseudoalteromonas arctica</name>
    <dbReference type="NCBI Taxonomy" id="394751"/>
    <lineage>
        <taxon>Bacteria</taxon>
        <taxon>Pseudomonadati</taxon>
        <taxon>Pseudomonadota</taxon>
        <taxon>Gammaproteobacteria</taxon>
        <taxon>Alteromonadales</taxon>
        <taxon>Pseudoalteromonadaceae</taxon>
        <taxon>Pseudoalteromonas</taxon>
    </lineage>
</organism>
<evidence type="ECO:0000259" key="6">
    <source>
        <dbReference type="PROSITE" id="PS51898"/>
    </source>
</evidence>
<keyword evidence="4" id="KW-0233">DNA recombination</keyword>
<comment type="caution">
    <text evidence="8">The sequence shown here is derived from an EMBL/GenBank/DDBJ whole genome shotgun (WGS) entry which is preliminary data.</text>
</comment>
<evidence type="ECO:0000256" key="1">
    <source>
        <dbReference type="ARBA" id="ARBA00008857"/>
    </source>
</evidence>
<dbReference type="GO" id="GO:0003677">
    <property type="term" value="F:DNA binding"/>
    <property type="evidence" value="ECO:0007669"/>
    <property type="project" value="UniProtKB-UniRule"/>
</dbReference>
<name>A0A7Y0DVU0_9GAMM</name>
<dbReference type="InterPro" id="IPR013762">
    <property type="entry name" value="Integrase-like_cat_sf"/>
</dbReference>
<evidence type="ECO:0000256" key="3">
    <source>
        <dbReference type="ARBA" id="ARBA00023125"/>
    </source>
</evidence>
<protein>
    <submittedName>
        <fullName evidence="8">Tyrosine-type recombinase/integrase</fullName>
    </submittedName>
</protein>
<dbReference type="Gene3D" id="1.10.150.130">
    <property type="match status" value="1"/>
</dbReference>
<dbReference type="InterPro" id="IPR044068">
    <property type="entry name" value="CB"/>
</dbReference>
<comment type="similarity">
    <text evidence="1">Belongs to the 'phage' integrase family.</text>
</comment>
<dbReference type="InterPro" id="IPR002104">
    <property type="entry name" value="Integrase_catalytic"/>
</dbReference>
<dbReference type="InterPro" id="IPR050090">
    <property type="entry name" value="Tyrosine_recombinase_XerCD"/>
</dbReference>
<dbReference type="InterPro" id="IPR010998">
    <property type="entry name" value="Integrase_recombinase_N"/>
</dbReference>
<dbReference type="InterPro" id="IPR011010">
    <property type="entry name" value="DNA_brk_join_enz"/>
</dbReference>
<accession>A0A7Y0DVU0</accession>
<dbReference type="PANTHER" id="PTHR30349">
    <property type="entry name" value="PHAGE INTEGRASE-RELATED"/>
    <property type="match status" value="1"/>
</dbReference>
<evidence type="ECO:0000256" key="4">
    <source>
        <dbReference type="ARBA" id="ARBA00023172"/>
    </source>
</evidence>
<evidence type="ECO:0000313" key="9">
    <source>
        <dbReference type="Proteomes" id="UP000570493"/>
    </source>
</evidence>
<dbReference type="PANTHER" id="PTHR30349:SF41">
    <property type="entry name" value="INTEGRASE_RECOMBINASE PROTEIN MJ0367-RELATED"/>
    <property type="match status" value="1"/>
</dbReference>
<dbReference type="GO" id="GO:0006310">
    <property type="term" value="P:DNA recombination"/>
    <property type="evidence" value="ECO:0007669"/>
    <property type="project" value="UniProtKB-KW"/>
</dbReference>
<dbReference type="SUPFAM" id="SSF56349">
    <property type="entry name" value="DNA breaking-rejoining enzymes"/>
    <property type="match status" value="1"/>
</dbReference>
<gene>
    <name evidence="8" type="ORF">HHO47_17530</name>
</gene>
<evidence type="ECO:0000256" key="2">
    <source>
        <dbReference type="ARBA" id="ARBA00022908"/>
    </source>
</evidence>
<dbReference type="Proteomes" id="UP000570493">
    <property type="component" value="Unassembled WGS sequence"/>
</dbReference>
<dbReference type="AlphaFoldDB" id="A0A7Y0DVU0"/>
<feature type="domain" description="Tyr recombinase" evidence="6">
    <location>
        <begin position="120"/>
        <end position="304"/>
    </location>
</feature>
<evidence type="ECO:0000259" key="7">
    <source>
        <dbReference type="PROSITE" id="PS51900"/>
    </source>
</evidence>
<evidence type="ECO:0000313" key="8">
    <source>
        <dbReference type="EMBL" id="NMM42559.1"/>
    </source>
</evidence>
<dbReference type="RefSeq" id="WP_169021462.1">
    <property type="nucleotide sequence ID" value="NZ_JABBMT010000043.1"/>
</dbReference>
<proteinExistence type="inferred from homology"/>
<keyword evidence="3 5" id="KW-0238">DNA-binding</keyword>
<keyword evidence="2" id="KW-0229">DNA integration</keyword>